<organism evidence="1 2">
    <name type="scientific">Kribbella hippodromi</name>
    <dbReference type="NCBI Taxonomy" id="434347"/>
    <lineage>
        <taxon>Bacteria</taxon>
        <taxon>Bacillati</taxon>
        <taxon>Actinomycetota</taxon>
        <taxon>Actinomycetes</taxon>
        <taxon>Propionibacteriales</taxon>
        <taxon>Kribbellaceae</taxon>
        <taxon>Kribbella</taxon>
    </lineage>
</organism>
<name>A0ABP4NQI3_9ACTN</name>
<dbReference type="InterPro" id="IPR034660">
    <property type="entry name" value="DinB/YfiT-like"/>
</dbReference>
<gene>
    <name evidence="1" type="ORF">GCM10009804_22890</name>
</gene>
<evidence type="ECO:0000313" key="1">
    <source>
        <dbReference type="EMBL" id="GAA1565622.1"/>
    </source>
</evidence>
<evidence type="ECO:0000313" key="2">
    <source>
        <dbReference type="Proteomes" id="UP001501705"/>
    </source>
</evidence>
<protein>
    <submittedName>
        <fullName evidence="1">DinB family protein</fullName>
    </submittedName>
</protein>
<dbReference type="Pfam" id="PF04978">
    <property type="entry name" value="MST"/>
    <property type="match status" value="1"/>
</dbReference>
<comment type="caution">
    <text evidence="1">The sequence shown here is derived from an EMBL/GenBank/DDBJ whole genome shotgun (WGS) entry which is preliminary data.</text>
</comment>
<reference evidence="2" key="1">
    <citation type="journal article" date="2019" name="Int. J. Syst. Evol. Microbiol.">
        <title>The Global Catalogue of Microorganisms (GCM) 10K type strain sequencing project: providing services to taxonomists for standard genome sequencing and annotation.</title>
        <authorList>
            <consortium name="The Broad Institute Genomics Platform"/>
            <consortium name="The Broad Institute Genome Sequencing Center for Infectious Disease"/>
            <person name="Wu L."/>
            <person name="Ma J."/>
        </authorList>
    </citation>
    <scope>NUCLEOTIDE SEQUENCE [LARGE SCALE GENOMIC DNA]</scope>
    <source>
        <strain evidence="2">JCM 15572</strain>
    </source>
</reference>
<dbReference type="EMBL" id="BAAAPH010000006">
    <property type="protein sequence ID" value="GAA1565622.1"/>
    <property type="molecule type" value="Genomic_DNA"/>
</dbReference>
<accession>A0ABP4NQI3</accession>
<dbReference type="Proteomes" id="UP001501705">
    <property type="component" value="Unassembled WGS sequence"/>
</dbReference>
<dbReference type="SUPFAM" id="SSF109854">
    <property type="entry name" value="DinB/YfiT-like putative metalloenzymes"/>
    <property type="match status" value="1"/>
</dbReference>
<dbReference type="Gene3D" id="1.20.120.450">
    <property type="entry name" value="dinb family like domain"/>
    <property type="match status" value="1"/>
</dbReference>
<sequence length="184" mass="20614">MPIMDKNSIVELPAAGDEVQNLLGILDRNRRTFAWKCSGLTAAELRTRLAPSTMTLAGLMKHLALVEDHTFTYRLFGRELGAPWGAVDWDSDPDWEWRTATTDSPDELLQLWEDSVRRSRASVEEAMKDGGMDRVADLVWPDGRSPNLRRLVADLIEEYARHTGHADLIRESIDGVTGEGAPQD</sequence>
<proteinExistence type="predicted"/>
<dbReference type="InterPro" id="IPR007061">
    <property type="entry name" value="MST-like"/>
</dbReference>
<keyword evidence="2" id="KW-1185">Reference proteome</keyword>